<accession>A0ABS5KAJ9</accession>
<evidence type="ECO:0000259" key="1">
    <source>
        <dbReference type="Pfam" id="PF10091"/>
    </source>
</evidence>
<dbReference type="InterPro" id="IPR013783">
    <property type="entry name" value="Ig-like_fold"/>
</dbReference>
<dbReference type="Pfam" id="PF10091">
    <property type="entry name" value="Glycoamylase"/>
    <property type="match status" value="1"/>
</dbReference>
<gene>
    <name evidence="2" type="ORF">KEM09_08225</name>
</gene>
<name>A0ABS5KAJ9_9BACT</name>
<dbReference type="EMBL" id="JAGUCN010000007">
    <property type="protein sequence ID" value="MBS2211383.1"/>
    <property type="molecule type" value="Genomic_DNA"/>
</dbReference>
<organism evidence="2 3">
    <name type="scientific">Carboxylicivirga mesophila</name>
    <dbReference type="NCBI Taxonomy" id="1166478"/>
    <lineage>
        <taxon>Bacteria</taxon>
        <taxon>Pseudomonadati</taxon>
        <taxon>Bacteroidota</taxon>
        <taxon>Bacteroidia</taxon>
        <taxon>Marinilabiliales</taxon>
        <taxon>Marinilabiliaceae</taxon>
        <taxon>Carboxylicivirga</taxon>
    </lineage>
</organism>
<dbReference type="Gene3D" id="2.60.40.10">
    <property type="entry name" value="Immunoglobulins"/>
    <property type="match status" value="1"/>
</dbReference>
<evidence type="ECO:0000313" key="3">
    <source>
        <dbReference type="Proteomes" id="UP000721861"/>
    </source>
</evidence>
<keyword evidence="3" id="KW-1185">Reference proteome</keyword>
<dbReference type="Gene3D" id="1.50.10.140">
    <property type="match status" value="1"/>
</dbReference>
<dbReference type="RefSeq" id="WP_212227502.1">
    <property type="nucleotide sequence ID" value="NZ_JAGUCN010000007.1"/>
</dbReference>
<sequence>MKYSITLLLITLFYLSLTGQERQYDYTFFENSSLSGPYFFSHVSYEKGSYIRNIRHKLPVSETHCFTPPNSLELNYSNGNGSWEAAVEFEQLRGQDYFKEATYLTFWLFTGDTSNELLPQVQLCYQEKERRTGALHSEIRSAKVAIGNYLNGEDKAGWTWVKIPLSAFAPFKQLPNSIIFSNSTQQGQALIFIDQLELITPVQANKVAKTPEMTAKAFERHVDIHWDASAVVGAKYVKVYRSDDNLGFKPVGIQAPWYGIYTDFTGESGKTYAYKMTLLDDNYQESDFSNTVNVSTRSFSDEELLDMVQEASFRYYWKGAEANSGLALENIPGRKDMIATGASGFGIMAIIVGTERGFISREQAAERLLKICHFLKGCDTFHGAVSHFIDGPSGKAEPFFGERDNGGDLVETSFLFQGLLTARSYFDEKNTREKEIRKIITQLWEAVEWDWYDQHKKGDFLTWHWSPDKGWLIDHQLIGWNETLITYLLAIASPTHPVPASMYYKGWASQSQKAAEYRKDWGQTDDGANYTNGHYYHGIQLPVGVSNGGPLFFIHYSFLGLNPHFVDDCYTNYFENNRNIALINWRYCSENPKNHRGFGPDFWGLTASDGPWGYRAIEPNIENDNGTLAPTGALASFPYTPEQSMAALKNMYREHGRYLWGEYGFKDAVNLQENWCAKIYMGLNQAPVAVMIENYRSGLLWNLFMKNEEITNALYKIKKLSHEHTIAE</sequence>
<dbReference type="Proteomes" id="UP000721861">
    <property type="component" value="Unassembled WGS sequence"/>
</dbReference>
<comment type="caution">
    <text evidence="2">The sequence shown here is derived from an EMBL/GenBank/DDBJ whole genome shotgun (WGS) entry which is preliminary data.</text>
</comment>
<dbReference type="InterPro" id="IPR019282">
    <property type="entry name" value="Glycoamylase-like_cons_dom"/>
</dbReference>
<protein>
    <recommendedName>
        <fullName evidence="1">Glycoamylase-like domain-containing protein</fullName>
    </recommendedName>
</protein>
<evidence type="ECO:0000313" key="2">
    <source>
        <dbReference type="EMBL" id="MBS2211383.1"/>
    </source>
</evidence>
<feature type="domain" description="Glycoamylase-like" evidence="1">
    <location>
        <begin position="475"/>
        <end position="707"/>
    </location>
</feature>
<reference evidence="2 3" key="1">
    <citation type="journal article" date="2014" name="Int. J. Syst. Evol. Microbiol.">
        <title>Carboxylicivirga gen. nov. in the family Marinilabiliaceae with two novel species, Carboxylicivirga mesophila sp. nov. and Carboxylicivirga taeanensis sp. nov., and reclassification of Cytophaga fermentans as Saccharicrinis fermentans gen. nov., comb. nov.</title>
        <authorList>
            <person name="Yang S.H."/>
            <person name="Seo H.S."/>
            <person name="Woo J.H."/>
            <person name="Oh H.M."/>
            <person name="Jang H."/>
            <person name="Lee J.H."/>
            <person name="Kim S.J."/>
            <person name="Kwon K.K."/>
        </authorList>
    </citation>
    <scope>NUCLEOTIDE SEQUENCE [LARGE SCALE GENOMIC DNA]</scope>
    <source>
        <strain evidence="2 3">JCM 18290</strain>
    </source>
</reference>
<proteinExistence type="predicted"/>
<dbReference type="Gene3D" id="2.60.120.430">
    <property type="entry name" value="Galactose-binding lectin"/>
    <property type="match status" value="1"/>
</dbReference>